<keyword evidence="3" id="KW-1185">Reference proteome</keyword>
<gene>
    <name evidence="2" type="ORF">J2S10_000789</name>
</gene>
<protein>
    <submittedName>
        <fullName evidence="2">Anionic cell wall polymer biosynthesis LytR-Cps2A-Psr (LCP) family protein</fullName>
    </submittedName>
</protein>
<feature type="compositionally biased region" description="Basic and acidic residues" evidence="1">
    <location>
        <begin position="263"/>
        <end position="272"/>
    </location>
</feature>
<evidence type="ECO:0000313" key="3">
    <source>
        <dbReference type="Proteomes" id="UP001224122"/>
    </source>
</evidence>
<comment type="caution">
    <text evidence="2">The sequence shown here is derived from an EMBL/GenBank/DDBJ whole genome shotgun (WGS) entry which is preliminary data.</text>
</comment>
<organism evidence="2 3">
    <name type="scientific">Neobacillus ginsengisoli</name>
    <dbReference type="NCBI Taxonomy" id="904295"/>
    <lineage>
        <taxon>Bacteria</taxon>
        <taxon>Bacillati</taxon>
        <taxon>Bacillota</taxon>
        <taxon>Bacilli</taxon>
        <taxon>Bacillales</taxon>
        <taxon>Bacillaceae</taxon>
        <taxon>Neobacillus</taxon>
    </lineage>
</organism>
<dbReference type="Proteomes" id="UP001224122">
    <property type="component" value="Unassembled WGS sequence"/>
</dbReference>
<dbReference type="EMBL" id="JAUSTW010000001">
    <property type="protein sequence ID" value="MDQ0197684.1"/>
    <property type="molecule type" value="Genomic_DNA"/>
</dbReference>
<name>A0ABT9XRX0_9BACI</name>
<reference evidence="2 3" key="1">
    <citation type="submission" date="2023-07" db="EMBL/GenBank/DDBJ databases">
        <title>Genomic Encyclopedia of Type Strains, Phase IV (KMG-IV): sequencing the most valuable type-strain genomes for metagenomic binning, comparative biology and taxonomic classification.</title>
        <authorList>
            <person name="Goeker M."/>
        </authorList>
    </citation>
    <scope>NUCLEOTIDE SEQUENCE [LARGE SCALE GENOMIC DNA]</scope>
    <source>
        <strain evidence="2 3">DSM 27594</strain>
    </source>
</reference>
<dbReference type="RefSeq" id="WP_307404607.1">
    <property type="nucleotide sequence ID" value="NZ_JAUSTW010000001.1"/>
</dbReference>
<feature type="region of interest" description="Disordered" evidence="1">
    <location>
        <begin position="252"/>
        <end position="272"/>
    </location>
</feature>
<evidence type="ECO:0000256" key="1">
    <source>
        <dbReference type="SAM" id="MobiDB-lite"/>
    </source>
</evidence>
<dbReference type="Gene3D" id="3.40.630.190">
    <property type="entry name" value="LCP protein"/>
    <property type="match status" value="1"/>
</dbReference>
<proteinExistence type="predicted"/>
<accession>A0ABT9XRX0</accession>
<sequence>MRKLCIAVILLSFFGFGPLKSFFHSVISTDGKNTAGETIIQKMKDTTNLFPQRDNKQVKNYLITEKSADKKSSLNGTALVLRYDTKNNKLMVGSILLPENTMIENKEQFDTVKKTVEKDYQVSIDHYFNLDTAGLARIIDLLAPKGLTLTQNTSKNGSGNASGKIHGNELVSIINSGKPEEINNVITALKNEIKTNQSAEKLVTLAPSIINEAMKSIKTDLGKGELLAMGFSAMMNPVTTIESYQIAEESQKEKAHTVNSMTTEKKQTPVFN</sequence>
<evidence type="ECO:0000313" key="2">
    <source>
        <dbReference type="EMBL" id="MDQ0197684.1"/>
    </source>
</evidence>